<feature type="compositionally biased region" description="Basic and acidic residues" evidence="1">
    <location>
        <begin position="55"/>
        <end position="69"/>
    </location>
</feature>
<comment type="caution">
    <text evidence="2">The sequence shown here is derived from an EMBL/GenBank/DDBJ whole genome shotgun (WGS) entry which is preliminary data.</text>
</comment>
<dbReference type="RefSeq" id="XP_062638718.1">
    <property type="nucleotide sequence ID" value="XM_062780073.1"/>
</dbReference>
<keyword evidence="3" id="KW-1185">Reference proteome</keyword>
<dbReference type="Proteomes" id="UP001302676">
    <property type="component" value="Unassembled WGS sequence"/>
</dbReference>
<evidence type="ECO:0000256" key="1">
    <source>
        <dbReference type="SAM" id="MobiDB-lite"/>
    </source>
</evidence>
<reference evidence="2" key="2">
    <citation type="submission" date="2023-05" db="EMBL/GenBank/DDBJ databases">
        <authorList>
            <consortium name="Lawrence Berkeley National Laboratory"/>
            <person name="Steindorff A."/>
            <person name="Hensen N."/>
            <person name="Bonometti L."/>
            <person name="Westerberg I."/>
            <person name="Brannstrom I.O."/>
            <person name="Guillou S."/>
            <person name="Cros-Aarteil S."/>
            <person name="Calhoun S."/>
            <person name="Haridas S."/>
            <person name="Kuo A."/>
            <person name="Mondo S."/>
            <person name="Pangilinan J."/>
            <person name="Riley R."/>
            <person name="Labutti K."/>
            <person name="Andreopoulos B."/>
            <person name="Lipzen A."/>
            <person name="Chen C."/>
            <person name="Yanf M."/>
            <person name="Daum C."/>
            <person name="Ng V."/>
            <person name="Clum A."/>
            <person name="Ohm R."/>
            <person name="Martin F."/>
            <person name="Silar P."/>
            <person name="Natvig D."/>
            <person name="Lalanne C."/>
            <person name="Gautier V."/>
            <person name="Ament-Velasquez S.L."/>
            <person name="Kruys A."/>
            <person name="Hutchinson M.I."/>
            <person name="Powell A.J."/>
            <person name="Barry K."/>
            <person name="Miller A.N."/>
            <person name="Grigoriev I.V."/>
            <person name="Debuchy R."/>
            <person name="Gladieux P."/>
            <person name="Thoren M.H."/>
            <person name="Johannesson H."/>
        </authorList>
    </citation>
    <scope>NUCLEOTIDE SEQUENCE</scope>
    <source>
        <strain evidence="2">CBS 141.50</strain>
    </source>
</reference>
<gene>
    <name evidence="2" type="ORF">C8A04DRAFT_26854</name>
</gene>
<dbReference type="EMBL" id="MU853569">
    <property type="protein sequence ID" value="KAK4145347.1"/>
    <property type="molecule type" value="Genomic_DNA"/>
</dbReference>
<dbReference type="GeneID" id="87816686"/>
<accession>A0AAN6V5Y6</accession>
<feature type="compositionally biased region" description="Polar residues" evidence="1">
    <location>
        <begin position="1"/>
        <end position="23"/>
    </location>
</feature>
<protein>
    <submittedName>
        <fullName evidence="2">Uncharacterized protein</fullName>
    </submittedName>
</protein>
<sequence length="69" mass="7431">MDASKITQQPEKGTNQPTGNNPISKAAESLKSAMQAHSANPGPAVPKDFNVQQEGTKEERRAKAEELNK</sequence>
<feature type="region of interest" description="Disordered" evidence="1">
    <location>
        <begin position="1"/>
        <end position="69"/>
    </location>
</feature>
<evidence type="ECO:0000313" key="2">
    <source>
        <dbReference type="EMBL" id="KAK4145347.1"/>
    </source>
</evidence>
<name>A0AAN6V5Y6_9PEZI</name>
<evidence type="ECO:0000313" key="3">
    <source>
        <dbReference type="Proteomes" id="UP001302676"/>
    </source>
</evidence>
<reference evidence="2" key="1">
    <citation type="journal article" date="2023" name="Mol. Phylogenet. Evol.">
        <title>Genome-scale phylogeny and comparative genomics of the fungal order Sordariales.</title>
        <authorList>
            <person name="Hensen N."/>
            <person name="Bonometti L."/>
            <person name="Westerberg I."/>
            <person name="Brannstrom I.O."/>
            <person name="Guillou S."/>
            <person name="Cros-Aarteil S."/>
            <person name="Calhoun S."/>
            <person name="Haridas S."/>
            <person name="Kuo A."/>
            <person name="Mondo S."/>
            <person name="Pangilinan J."/>
            <person name="Riley R."/>
            <person name="LaButti K."/>
            <person name="Andreopoulos B."/>
            <person name="Lipzen A."/>
            <person name="Chen C."/>
            <person name="Yan M."/>
            <person name="Daum C."/>
            <person name="Ng V."/>
            <person name="Clum A."/>
            <person name="Steindorff A."/>
            <person name="Ohm R.A."/>
            <person name="Martin F."/>
            <person name="Silar P."/>
            <person name="Natvig D.O."/>
            <person name="Lalanne C."/>
            <person name="Gautier V."/>
            <person name="Ament-Velasquez S.L."/>
            <person name="Kruys A."/>
            <person name="Hutchinson M.I."/>
            <person name="Powell A.J."/>
            <person name="Barry K."/>
            <person name="Miller A.N."/>
            <person name="Grigoriev I.V."/>
            <person name="Debuchy R."/>
            <person name="Gladieux P."/>
            <person name="Hiltunen Thoren M."/>
            <person name="Johannesson H."/>
        </authorList>
    </citation>
    <scope>NUCLEOTIDE SEQUENCE</scope>
    <source>
        <strain evidence="2">CBS 141.50</strain>
    </source>
</reference>
<proteinExistence type="predicted"/>
<dbReference type="AlphaFoldDB" id="A0AAN6V5Y6"/>
<organism evidence="2 3">
    <name type="scientific">Dichotomopilus funicola</name>
    <dbReference type="NCBI Taxonomy" id="1934379"/>
    <lineage>
        <taxon>Eukaryota</taxon>
        <taxon>Fungi</taxon>
        <taxon>Dikarya</taxon>
        <taxon>Ascomycota</taxon>
        <taxon>Pezizomycotina</taxon>
        <taxon>Sordariomycetes</taxon>
        <taxon>Sordariomycetidae</taxon>
        <taxon>Sordariales</taxon>
        <taxon>Chaetomiaceae</taxon>
        <taxon>Dichotomopilus</taxon>
    </lineage>
</organism>